<keyword evidence="9" id="KW-1133">Transmembrane helix</keyword>
<dbReference type="SUPFAM" id="SSF48264">
    <property type="entry name" value="Cytochrome P450"/>
    <property type="match status" value="1"/>
</dbReference>
<dbReference type="GO" id="GO:0020037">
    <property type="term" value="F:heme binding"/>
    <property type="evidence" value="ECO:0007669"/>
    <property type="project" value="InterPro"/>
</dbReference>
<keyword evidence="4 7" id="KW-0479">Metal-binding</keyword>
<evidence type="ECO:0008006" key="12">
    <source>
        <dbReference type="Google" id="ProtNLM"/>
    </source>
</evidence>
<dbReference type="InterPro" id="IPR017972">
    <property type="entry name" value="Cyt_P450_CS"/>
</dbReference>
<name>A0A1G4APY4_9PEZI</name>
<sequence>MLDSTTISSLVYQDVPIGRWLIIDLFVLGVLILWFQRLHLSAMIKVPGPWYLKLTSIFVKYHEFMGHKRGWTHALHLKYGPVVQLGRNEVSFASYTSAKHIYSSGNKEFRKTELYSLFEQDGHINLFTALDPEKHSEIRRSIADRYSNSNILRSKVMDAIAERAEVFTQACAAKPSADIYLYLHAYALDCVTAMLFYPYGTESLSGGKDMQMVRLLSYSNSRERLFLTYYSPLVARLWAAFAPTSRNTPKGGSTIENYVRQAMNRGGYADFTLAARLLESKTFDTALAEAECLDHIGAGIETTGDTLCWLIWELSQPKHHDKVTRLHEELVGAVPGTNLDTLPYLGAVVQEALRLWAPGTLPLPRYVPKKGTHIDGYYLPENTIVGCTSYSMHRLDKIIFPDADEFNPDRWMAHGGNMNTERQRQFFAFGLGARTCIGKHLAMAEIRANLNAVYSKYRTRPSTDMVSSMDMDDQVLTSRPRGMCCKVDFIPWEQPEDATDLSIACQ</sequence>
<proteinExistence type="inferred from homology"/>
<dbReference type="GeneID" id="34566681"/>
<comment type="similarity">
    <text evidence="2 8">Belongs to the cytochrome P450 family.</text>
</comment>
<keyword evidence="9" id="KW-0812">Transmembrane</keyword>
<dbReference type="AlphaFoldDB" id="A0A1G4APY4"/>
<evidence type="ECO:0000313" key="10">
    <source>
        <dbReference type="EMBL" id="OHE91143.1"/>
    </source>
</evidence>
<dbReference type="InterPro" id="IPR002403">
    <property type="entry name" value="Cyt_P450_E_grp-IV"/>
</dbReference>
<comment type="caution">
    <text evidence="10">The sequence shown here is derived from an EMBL/GenBank/DDBJ whole genome shotgun (WGS) entry which is preliminary data.</text>
</comment>
<dbReference type="PRINTS" id="PR00465">
    <property type="entry name" value="EP450IV"/>
</dbReference>
<evidence type="ECO:0000256" key="4">
    <source>
        <dbReference type="ARBA" id="ARBA00022723"/>
    </source>
</evidence>
<dbReference type="InterPro" id="IPR050121">
    <property type="entry name" value="Cytochrome_P450_monoxygenase"/>
</dbReference>
<comment type="cofactor">
    <cofactor evidence="1 7">
        <name>heme</name>
        <dbReference type="ChEBI" id="CHEBI:30413"/>
    </cofactor>
</comment>
<dbReference type="PANTHER" id="PTHR24305:SF164">
    <property type="entry name" value="P450, PUTATIVE (EUROFUNG)-RELATED"/>
    <property type="match status" value="1"/>
</dbReference>
<dbReference type="GO" id="GO:0005506">
    <property type="term" value="F:iron ion binding"/>
    <property type="evidence" value="ECO:0007669"/>
    <property type="project" value="InterPro"/>
</dbReference>
<dbReference type="PROSITE" id="PS00086">
    <property type="entry name" value="CYTOCHROME_P450"/>
    <property type="match status" value="1"/>
</dbReference>
<evidence type="ECO:0000256" key="1">
    <source>
        <dbReference type="ARBA" id="ARBA00001971"/>
    </source>
</evidence>
<accession>A0A1G4APY4</accession>
<dbReference type="Pfam" id="PF00067">
    <property type="entry name" value="p450"/>
    <property type="match status" value="1"/>
</dbReference>
<dbReference type="OrthoDB" id="1470350at2759"/>
<dbReference type="GO" id="GO:0016705">
    <property type="term" value="F:oxidoreductase activity, acting on paired donors, with incorporation or reduction of molecular oxygen"/>
    <property type="evidence" value="ECO:0007669"/>
    <property type="project" value="InterPro"/>
</dbReference>
<dbReference type="EMBL" id="MJBS01000199">
    <property type="protein sequence ID" value="OHE91143.1"/>
    <property type="molecule type" value="Genomic_DNA"/>
</dbReference>
<dbReference type="GO" id="GO:0004497">
    <property type="term" value="F:monooxygenase activity"/>
    <property type="evidence" value="ECO:0007669"/>
    <property type="project" value="UniProtKB-KW"/>
</dbReference>
<keyword evidence="3 7" id="KW-0349">Heme</keyword>
<evidence type="ECO:0000256" key="3">
    <source>
        <dbReference type="ARBA" id="ARBA00022617"/>
    </source>
</evidence>
<keyword evidence="5 7" id="KW-0408">Iron</keyword>
<dbReference type="Proteomes" id="UP000176998">
    <property type="component" value="Unassembled WGS sequence"/>
</dbReference>
<dbReference type="Gene3D" id="1.10.630.10">
    <property type="entry name" value="Cytochrome P450"/>
    <property type="match status" value="1"/>
</dbReference>
<dbReference type="InterPro" id="IPR036396">
    <property type="entry name" value="Cyt_P450_sf"/>
</dbReference>
<organism evidence="10 11">
    <name type="scientific">Colletotrichum orchidophilum</name>
    <dbReference type="NCBI Taxonomy" id="1209926"/>
    <lineage>
        <taxon>Eukaryota</taxon>
        <taxon>Fungi</taxon>
        <taxon>Dikarya</taxon>
        <taxon>Ascomycota</taxon>
        <taxon>Pezizomycotina</taxon>
        <taxon>Sordariomycetes</taxon>
        <taxon>Hypocreomycetidae</taxon>
        <taxon>Glomerellales</taxon>
        <taxon>Glomerellaceae</taxon>
        <taxon>Colletotrichum</taxon>
    </lineage>
</organism>
<evidence type="ECO:0000256" key="9">
    <source>
        <dbReference type="SAM" id="Phobius"/>
    </source>
</evidence>
<feature type="transmembrane region" description="Helical" evidence="9">
    <location>
        <begin position="17"/>
        <end position="35"/>
    </location>
</feature>
<dbReference type="PANTHER" id="PTHR24305">
    <property type="entry name" value="CYTOCHROME P450"/>
    <property type="match status" value="1"/>
</dbReference>
<gene>
    <name evidence="10" type="ORF">CORC01_13554</name>
</gene>
<evidence type="ECO:0000256" key="8">
    <source>
        <dbReference type="RuleBase" id="RU000461"/>
    </source>
</evidence>
<protein>
    <recommendedName>
        <fullName evidence="12">Cytochrome P450</fullName>
    </recommendedName>
</protein>
<keyword evidence="11" id="KW-1185">Reference proteome</keyword>
<dbReference type="RefSeq" id="XP_022468316.1">
    <property type="nucleotide sequence ID" value="XM_022625171.1"/>
</dbReference>
<evidence type="ECO:0000256" key="5">
    <source>
        <dbReference type="ARBA" id="ARBA00023004"/>
    </source>
</evidence>
<reference evidence="10 11" key="1">
    <citation type="submission" date="2016-09" db="EMBL/GenBank/DDBJ databases">
        <authorList>
            <person name="Capua I."/>
            <person name="De Benedictis P."/>
            <person name="Joannis T."/>
            <person name="Lombin L.H."/>
            <person name="Cattoli G."/>
        </authorList>
    </citation>
    <scope>NUCLEOTIDE SEQUENCE [LARGE SCALE GENOMIC DNA]</scope>
    <source>
        <strain evidence="10 11">IMI 309357</strain>
    </source>
</reference>
<evidence type="ECO:0000256" key="7">
    <source>
        <dbReference type="PIRSR" id="PIRSR602403-1"/>
    </source>
</evidence>
<evidence type="ECO:0000313" key="11">
    <source>
        <dbReference type="Proteomes" id="UP000176998"/>
    </source>
</evidence>
<dbReference type="PRINTS" id="PR00385">
    <property type="entry name" value="P450"/>
</dbReference>
<keyword evidence="9" id="KW-0472">Membrane</keyword>
<keyword evidence="8" id="KW-0560">Oxidoreductase</keyword>
<evidence type="ECO:0000256" key="6">
    <source>
        <dbReference type="ARBA" id="ARBA00023033"/>
    </source>
</evidence>
<dbReference type="InterPro" id="IPR001128">
    <property type="entry name" value="Cyt_P450"/>
</dbReference>
<feature type="binding site" description="axial binding residue" evidence="7">
    <location>
        <position position="436"/>
    </location>
    <ligand>
        <name>heme</name>
        <dbReference type="ChEBI" id="CHEBI:30413"/>
    </ligand>
    <ligandPart>
        <name>Fe</name>
        <dbReference type="ChEBI" id="CHEBI:18248"/>
    </ligandPart>
</feature>
<keyword evidence="6 8" id="KW-0503">Monooxygenase</keyword>
<dbReference type="STRING" id="1209926.A0A1G4APY4"/>
<evidence type="ECO:0000256" key="2">
    <source>
        <dbReference type="ARBA" id="ARBA00010617"/>
    </source>
</evidence>